<dbReference type="PROSITE" id="PS51257">
    <property type="entry name" value="PROKAR_LIPOPROTEIN"/>
    <property type="match status" value="1"/>
</dbReference>
<protein>
    <submittedName>
        <fullName evidence="2">Uncharacterized protein</fullName>
    </submittedName>
</protein>
<dbReference type="KEGG" id="sniv:SFSGTM_11600"/>
<organism evidence="2 3">
    <name type="scientific">Sulfuriferula nivalis</name>
    <dbReference type="NCBI Taxonomy" id="2675298"/>
    <lineage>
        <taxon>Bacteria</taxon>
        <taxon>Pseudomonadati</taxon>
        <taxon>Pseudomonadota</taxon>
        <taxon>Betaproteobacteria</taxon>
        <taxon>Nitrosomonadales</taxon>
        <taxon>Sulfuricellaceae</taxon>
        <taxon>Sulfuriferula</taxon>
    </lineage>
</organism>
<evidence type="ECO:0000256" key="1">
    <source>
        <dbReference type="SAM" id="SignalP"/>
    </source>
</evidence>
<dbReference type="AlphaFoldDB" id="A0A809S8U0"/>
<feature type="chain" id="PRO_5032815143" evidence="1">
    <location>
        <begin position="23"/>
        <end position="121"/>
    </location>
</feature>
<keyword evidence="3" id="KW-1185">Reference proteome</keyword>
<sequence length="121" mass="12273">MHKLFIALLATSAVLTSGCATTAKTTAPAPAVAAAVAPVAKPAPTLSVDAQAALAEAKSYVAAAQAKNALWTKTADALKAAEAAAKEVNDAEVIKNAKFATETAQVSIEQLSLPSTEHFKK</sequence>
<dbReference type="Proteomes" id="UP000463939">
    <property type="component" value="Chromosome"/>
</dbReference>
<accession>A0A809S8U0</accession>
<keyword evidence="1" id="KW-0732">Signal</keyword>
<feature type="signal peptide" evidence="1">
    <location>
        <begin position="1"/>
        <end position="22"/>
    </location>
</feature>
<gene>
    <name evidence="2" type="ORF">SFSGTM_11600</name>
</gene>
<name>A0A809S8U0_9PROT</name>
<dbReference type="EMBL" id="AP021881">
    <property type="protein sequence ID" value="BBP00452.1"/>
    <property type="molecule type" value="Genomic_DNA"/>
</dbReference>
<dbReference type="RefSeq" id="WP_162084383.1">
    <property type="nucleotide sequence ID" value="NZ_AP021881.1"/>
</dbReference>
<reference evidence="3" key="1">
    <citation type="submission" date="2019-11" db="EMBL/GenBank/DDBJ databases">
        <title>Isolation and characterization of a novel species in the genus Sulfuriferula.</title>
        <authorList>
            <person name="Mochizuki J."/>
            <person name="Kojima H."/>
            <person name="Fukui M."/>
        </authorList>
    </citation>
    <scope>NUCLEOTIDE SEQUENCE [LARGE SCALE GENOMIC DNA]</scope>
    <source>
        <strain evidence="3">SGTM</strain>
    </source>
</reference>
<evidence type="ECO:0000313" key="2">
    <source>
        <dbReference type="EMBL" id="BBP00452.1"/>
    </source>
</evidence>
<evidence type="ECO:0000313" key="3">
    <source>
        <dbReference type="Proteomes" id="UP000463939"/>
    </source>
</evidence>
<proteinExistence type="predicted"/>